<proteinExistence type="predicted"/>
<organism evidence="1 2">
    <name type="scientific">Legionella parisiensis</name>
    <dbReference type="NCBI Taxonomy" id="45071"/>
    <lineage>
        <taxon>Bacteria</taxon>
        <taxon>Pseudomonadati</taxon>
        <taxon>Pseudomonadota</taxon>
        <taxon>Gammaproteobacteria</taxon>
        <taxon>Legionellales</taxon>
        <taxon>Legionellaceae</taxon>
        <taxon>Legionella</taxon>
    </lineage>
</organism>
<dbReference type="OrthoDB" id="5643866at2"/>
<dbReference type="RefSeq" id="WP_058517623.1">
    <property type="nucleotide sequence ID" value="NZ_CAAAIE010000007.1"/>
</dbReference>
<dbReference type="PATRIC" id="fig|45071.6.peg.1903"/>
<comment type="caution">
    <text evidence="1">The sequence shown here is derived from an EMBL/GenBank/DDBJ whole genome shotgun (WGS) entry which is preliminary data.</text>
</comment>
<evidence type="ECO:0000313" key="1">
    <source>
        <dbReference type="EMBL" id="OEH48559.1"/>
    </source>
</evidence>
<dbReference type="Proteomes" id="UP000095229">
    <property type="component" value="Unassembled WGS sequence"/>
</dbReference>
<gene>
    <name evidence="1" type="ORF">lpari_00443</name>
</gene>
<dbReference type="EMBL" id="LSOG01000013">
    <property type="protein sequence ID" value="OEH48559.1"/>
    <property type="molecule type" value="Genomic_DNA"/>
</dbReference>
<keyword evidence="2" id="KW-1185">Reference proteome</keyword>
<name>A0A1E5JVK9_9GAMM</name>
<dbReference type="AlphaFoldDB" id="A0A1E5JVK9"/>
<accession>A0A1E5JVK9</accession>
<sequence>MKLIVIGILFSFNAIAGDYFPKLTSQDQPWSFIATAGAGNYQITSRDKSVPIGRLALANEMMLAGNIALGLELGLQTGTHIKLNMPQEAFLALKKWIPMQTTLAPTLDLLITSKSDPLGNSSFFAQLKGGLAYRHWQDNRVPLNDISQLAGEVQAGFGYPITALANLSLLYQGIFSGNGPNFHFDTYSKREQLSNIPTLHAVLLGLSVNL</sequence>
<reference evidence="1 2" key="1">
    <citation type="submission" date="2016-02" db="EMBL/GenBank/DDBJ databases">
        <title>Secondary metabolites in Legionella.</title>
        <authorList>
            <person name="Tobias N.J."/>
            <person name="Bode H.B."/>
        </authorList>
    </citation>
    <scope>NUCLEOTIDE SEQUENCE [LARGE SCALE GENOMIC DNA]</scope>
    <source>
        <strain evidence="1 2">DSM 19216</strain>
    </source>
</reference>
<evidence type="ECO:0000313" key="2">
    <source>
        <dbReference type="Proteomes" id="UP000095229"/>
    </source>
</evidence>
<evidence type="ECO:0008006" key="3">
    <source>
        <dbReference type="Google" id="ProtNLM"/>
    </source>
</evidence>
<protein>
    <recommendedName>
        <fullName evidence="3">Outer membrane protein beta-barrel domain-containing protein</fullName>
    </recommendedName>
</protein>